<dbReference type="Gene3D" id="1.10.510.10">
    <property type="entry name" value="Transferase(Phosphotransferase) domain 1"/>
    <property type="match status" value="1"/>
</dbReference>
<dbReference type="Proteomes" id="UP001186944">
    <property type="component" value="Unassembled WGS sequence"/>
</dbReference>
<evidence type="ECO:0000256" key="5">
    <source>
        <dbReference type="ARBA" id="ARBA00022840"/>
    </source>
</evidence>
<protein>
    <recommendedName>
        <fullName evidence="9">Protein kinase domain-containing protein</fullName>
    </recommendedName>
</protein>
<dbReference type="SUPFAM" id="SSF56112">
    <property type="entry name" value="Protein kinase-like (PK-like)"/>
    <property type="match status" value="1"/>
</dbReference>
<dbReference type="InterPro" id="IPR000719">
    <property type="entry name" value="Prot_kinase_dom"/>
</dbReference>
<sequence>MDSPEGRLLFKRNSDLDSPTASQLQELSLSKSPRAPSRWRHGPRLGSGAFGEVFQIYDEDTGKVFAMKVVTLENLNAETSKEVRALENEIQLLRNFEHERIVNYFGCSQTDHTLNIFMEFMSGGSVKDVLNRYGALTESVTRRHTRQILEGLAYLHKNVIVHRDIKAANILRDNDGNVKLSDFGASKRLQTICSAAGLKSVVGTPYWMAPEVINGEGYGRKADLWSVGCTIVEMLTKKPPWAEFETMAAIYKIAMEERPRFTLPDNVSQDCKDVLSLTFRRNAQERPSAIDLLNHHWLLS</sequence>
<proteinExistence type="predicted"/>
<keyword evidence="5 6" id="KW-0067">ATP-binding</keyword>
<feature type="binding site" evidence="6">
    <location>
        <position position="68"/>
    </location>
    <ligand>
        <name>ATP</name>
        <dbReference type="ChEBI" id="CHEBI:30616"/>
    </ligand>
</feature>
<reference evidence="10" key="1">
    <citation type="submission" date="2019-08" db="EMBL/GenBank/DDBJ databases">
        <title>The improved chromosome-level genome for the pearl oyster Pinctada fucata martensii using PacBio sequencing and Hi-C.</title>
        <authorList>
            <person name="Zheng Z."/>
        </authorList>
    </citation>
    <scope>NUCLEOTIDE SEQUENCE</scope>
    <source>
        <strain evidence="10">ZZ-2019</strain>
        <tissue evidence="10">Adductor muscle</tissue>
    </source>
</reference>
<keyword evidence="4" id="KW-0418">Kinase</keyword>
<comment type="caution">
    <text evidence="10">The sequence shown here is derived from an EMBL/GenBank/DDBJ whole genome shotgun (WGS) entry which is preliminary data.</text>
</comment>
<dbReference type="PANTHER" id="PTHR11584:SF369">
    <property type="entry name" value="MITOGEN-ACTIVATED PROTEIN KINASE KINASE KINASE 19-RELATED"/>
    <property type="match status" value="1"/>
</dbReference>
<organism evidence="10 11">
    <name type="scientific">Pinctada imbricata</name>
    <name type="common">Atlantic pearl-oyster</name>
    <name type="synonym">Pinctada martensii</name>
    <dbReference type="NCBI Taxonomy" id="66713"/>
    <lineage>
        <taxon>Eukaryota</taxon>
        <taxon>Metazoa</taxon>
        <taxon>Spiralia</taxon>
        <taxon>Lophotrochozoa</taxon>
        <taxon>Mollusca</taxon>
        <taxon>Bivalvia</taxon>
        <taxon>Autobranchia</taxon>
        <taxon>Pteriomorphia</taxon>
        <taxon>Pterioida</taxon>
        <taxon>Pterioidea</taxon>
        <taxon>Pteriidae</taxon>
        <taxon>Pinctada</taxon>
    </lineage>
</organism>
<accession>A0AA88XD71</accession>
<dbReference type="GO" id="GO:0035556">
    <property type="term" value="P:intracellular signal transduction"/>
    <property type="evidence" value="ECO:0007669"/>
    <property type="project" value="UniProtKB-ARBA"/>
</dbReference>
<evidence type="ECO:0000256" key="7">
    <source>
        <dbReference type="SAM" id="Coils"/>
    </source>
</evidence>
<evidence type="ECO:0000259" key="9">
    <source>
        <dbReference type="PROSITE" id="PS50011"/>
    </source>
</evidence>
<keyword evidence="7" id="KW-0175">Coiled coil</keyword>
<name>A0AA88XD71_PINIB</name>
<dbReference type="PANTHER" id="PTHR11584">
    <property type="entry name" value="SERINE/THREONINE PROTEIN KINASE"/>
    <property type="match status" value="1"/>
</dbReference>
<dbReference type="InterPro" id="IPR017441">
    <property type="entry name" value="Protein_kinase_ATP_BS"/>
</dbReference>
<dbReference type="EMBL" id="VSWD01000014">
    <property type="protein sequence ID" value="KAK3082811.1"/>
    <property type="molecule type" value="Genomic_DNA"/>
</dbReference>
<dbReference type="SMART" id="SM00220">
    <property type="entry name" value="S_TKc"/>
    <property type="match status" value="1"/>
</dbReference>
<evidence type="ECO:0000256" key="8">
    <source>
        <dbReference type="SAM" id="MobiDB-lite"/>
    </source>
</evidence>
<evidence type="ECO:0000256" key="6">
    <source>
        <dbReference type="PROSITE-ProRule" id="PRU10141"/>
    </source>
</evidence>
<evidence type="ECO:0000256" key="1">
    <source>
        <dbReference type="ARBA" id="ARBA00022527"/>
    </source>
</evidence>
<gene>
    <name evidence="10" type="ORF">FSP39_006009</name>
</gene>
<dbReference type="PROSITE" id="PS50011">
    <property type="entry name" value="PROTEIN_KINASE_DOM"/>
    <property type="match status" value="1"/>
</dbReference>
<dbReference type="GO" id="GO:0004674">
    <property type="term" value="F:protein serine/threonine kinase activity"/>
    <property type="evidence" value="ECO:0007669"/>
    <property type="project" value="UniProtKB-KW"/>
</dbReference>
<dbReference type="AlphaFoldDB" id="A0AA88XD71"/>
<evidence type="ECO:0000256" key="3">
    <source>
        <dbReference type="ARBA" id="ARBA00022741"/>
    </source>
</evidence>
<feature type="region of interest" description="Disordered" evidence="8">
    <location>
        <begin position="1"/>
        <end position="43"/>
    </location>
</feature>
<dbReference type="Pfam" id="PF00069">
    <property type="entry name" value="Pkinase"/>
    <property type="match status" value="1"/>
</dbReference>
<feature type="coiled-coil region" evidence="7">
    <location>
        <begin position="69"/>
        <end position="96"/>
    </location>
</feature>
<evidence type="ECO:0000313" key="11">
    <source>
        <dbReference type="Proteomes" id="UP001186944"/>
    </source>
</evidence>
<evidence type="ECO:0000256" key="2">
    <source>
        <dbReference type="ARBA" id="ARBA00022679"/>
    </source>
</evidence>
<feature type="compositionally biased region" description="Polar residues" evidence="8">
    <location>
        <begin position="16"/>
        <end position="31"/>
    </location>
</feature>
<dbReference type="PROSITE" id="PS00107">
    <property type="entry name" value="PROTEIN_KINASE_ATP"/>
    <property type="match status" value="1"/>
</dbReference>
<keyword evidence="2" id="KW-0808">Transferase</keyword>
<keyword evidence="11" id="KW-1185">Reference proteome</keyword>
<evidence type="ECO:0000313" key="10">
    <source>
        <dbReference type="EMBL" id="KAK3082811.1"/>
    </source>
</evidence>
<feature type="domain" description="Protein kinase" evidence="9">
    <location>
        <begin position="39"/>
        <end position="298"/>
    </location>
</feature>
<dbReference type="FunFam" id="1.10.510.10:FF:000071">
    <property type="entry name" value="Mitogen-activated protein kinase kinase kinase 3 isoform 2"/>
    <property type="match status" value="1"/>
</dbReference>
<dbReference type="InterPro" id="IPR011009">
    <property type="entry name" value="Kinase-like_dom_sf"/>
</dbReference>
<keyword evidence="3 6" id="KW-0547">Nucleotide-binding</keyword>
<keyword evidence="1" id="KW-0723">Serine/threonine-protein kinase</keyword>
<dbReference type="GO" id="GO:0005524">
    <property type="term" value="F:ATP binding"/>
    <property type="evidence" value="ECO:0007669"/>
    <property type="project" value="UniProtKB-UniRule"/>
</dbReference>
<evidence type="ECO:0000256" key="4">
    <source>
        <dbReference type="ARBA" id="ARBA00022777"/>
    </source>
</evidence>